<proteinExistence type="predicted"/>
<dbReference type="EC" id="1.3.1.76" evidence="2"/>
<name>A0ABS1GHN9_9AQUI</name>
<reference evidence="7 8" key="1">
    <citation type="journal article" date="2021" name="Syst. Appl. Microbiol.">
        <title>Persephonella atlantica sp. nov.: How to adapt to physico-chemical gradients in high temperature hydrothermal habitats.</title>
        <authorList>
            <person name="Francois D.X."/>
            <person name="Godfroy A."/>
            <person name="Mathien C."/>
            <person name="Aube J."/>
            <person name="Cathalot C."/>
            <person name="Lesongeur F."/>
            <person name="L'Haridon S."/>
            <person name="Philippon X."/>
            <person name="Roussel E.G."/>
        </authorList>
    </citation>
    <scope>NUCLEOTIDE SEQUENCE [LARGE SCALE GENOMIC DNA]</scope>
    <source>
        <strain evidence="7 8">MO1340</strain>
    </source>
</reference>
<dbReference type="InterPro" id="IPR036291">
    <property type="entry name" value="NAD(P)-bd_dom_sf"/>
</dbReference>
<protein>
    <recommendedName>
        <fullName evidence="2">precorrin-2 dehydrogenase</fullName>
        <ecNumber evidence="2">1.3.1.76</ecNumber>
    </recommendedName>
</protein>
<evidence type="ECO:0000256" key="2">
    <source>
        <dbReference type="ARBA" id="ARBA00012400"/>
    </source>
</evidence>
<dbReference type="InterPro" id="IPR028161">
    <property type="entry name" value="Met8-like"/>
</dbReference>
<organism evidence="7 8">
    <name type="scientific">Persephonella atlantica</name>
    <dbReference type="NCBI Taxonomy" id="2699429"/>
    <lineage>
        <taxon>Bacteria</taxon>
        <taxon>Pseudomonadati</taxon>
        <taxon>Aquificota</taxon>
        <taxon>Aquificia</taxon>
        <taxon>Aquificales</taxon>
        <taxon>Hydrogenothermaceae</taxon>
        <taxon>Persephonella</taxon>
    </lineage>
</organism>
<evidence type="ECO:0000256" key="1">
    <source>
        <dbReference type="ARBA" id="ARBA00005010"/>
    </source>
</evidence>
<dbReference type="EMBL" id="JAACYA010000001">
    <property type="protein sequence ID" value="MBK3332262.1"/>
    <property type="molecule type" value="Genomic_DNA"/>
</dbReference>
<evidence type="ECO:0000256" key="5">
    <source>
        <dbReference type="ARBA" id="ARBA00023244"/>
    </source>
</evidence>
<accession>A0ABS1GHN9</accession>
<keyword evidence="3" id="KW-0560">Oxidoreductase</keyword>
<comment type="caution">
    <text evidence="7">The sequence shown here is derived from an EMBL/GenBank/DDBJ whole genome shotgun (WGS) entry which is preliminary data.</text>
</comment>
<evidence type="ECO:0000256" key="6">
    <source>
        <dbReference type="ARBA" id="ARBA00047561"/>
    </source>
</evidence>
<dbReference type="RefSeq" id="WP_200673644.1">
    <property type="nucleotide sequence ID" value="NZ_JAACYA010000001.1"/>
</dbReference>
<evidence type="ECO:0000256" key="4">
    <source>
        <dbReference type="ARBA" id="ARBA00023027"/>
    </source>
</evidence>
<keyword evidence="5" id="KW-0627">Porphyrin biosynthesis</keyword>
<dbReference type="SUPFAM" id="SSF51735">
    <property type="entry name" value="NAD(P)-binding Rossmann-fold domains"/>
    <property type="match status" value="1"/>
</dbReference>
<comment type="catalytic activity">
    <reaction evidence="6">
        <text>precorrin-2 + NAD(+) = sirohydrochlorin + NADH + 2 H(+)</text>
        <dbReference type="Rhea" id="RHEA:15613"/>
        <dbReference type="ChEBI" id="CHEBI:15378"/>
        <dbReference type="ChEBI" id="CHEBI:57540"/>
        <dbReference type="ChEBI" id="CHEBI:57945"/>
        <dbReference type="ChEBI" id="CHEBI:58351"/>
        <dbReference type="ChEBI" id="CHEBI:58827"/>
        <dbReference type="EC" id="1.3.1.76"/>
    </reaction>
</comment>
<keyword evidence="4" id="KW-0520">NAD</keyword>
<dbReference type="InterPro" id="IPR006367">
    <property type="entry name" value="Sirohaem_synthase_N"/>
</dbReference>
<dbReference type="SUPFAM" id="SSF75615">
    <property type="entry name" value="Siroheme synthase middle domains-like"/>
    <property type="match status" value="1"/>
</dbReference>
<dbReference type="PANTHER" id="PTHR35330:SF1">
    <property type="entry name" value="SIROHEME BIOSYNTHESIS PROTEIN MET8"/>
    <property type="match status" value="1"/>
</dbReference>
<evidence type="ECO:0000313" key="8">
    <source>
        <dbReference type="Proteomes" id="UP000772812"/>
    </source>
</evidence>
<evidence type="ECO:0000256" key="3">
    <source>
        <dbReference type="ARBA" id="ARBA00023002"/>
    </source>
</evidence>
<dbReference type="Gene3D" id="3.30.160.110">
    <property type="entry name" value="Siroheme synthase, domain 2"/>
    <property type="match status" value="1"/>
</dbReference>
<dbReference type="PANTHER" id="PTHR35330">
    <property type="entry name" value="SIROHEME BIOSYNTHESIS PROTEIN MET8"/>
    <property type="match status" value="1"/>
</dbReference>
<dbReference type="Gene3D" id="3.40.50.720">
    <property type="entry name" value="NAD(P)-binding Rossmann-like Domain"/>
    <property type="match status" value="1"/>
</dbReference>
<gene>
    <name evidence="7" type="ORF">GWK41_04175</name>
</gene>
<sequence length="185" mass="21074">MALFPMFVSLEGKKVLVVGGGAVALRKIEKLLPFKPEIKVISKEFSEETLNLIKKHNIPYEKRAFKPSDLQGQFIVIVAVDDIKLQEEIFRLTRDKNIFVNAVDSPDYCDFIFPAYVKREDVVIGITSSGSAPGLSAKIRKHIEKNLPQNLEQILKQVKNLRKSLPKGKERQKKVLQLVEELFKD</sequence>
<comment type="pathway">
    <text evidence="1">Porphyrin-containing compound metabolism; siroheme biosynthesis; sirohydrochlorin from precorrin-2: step 1/1.</text>
</comment>
<dbReference type="Proteomes" id="UP000772812">
    <property type="component" value="Unassembled WGS sequence"/>
</dbReference>
<keyword evidence="8" id="KW-1185">Reference proteome</keyword>
<dbReference type="NCBIfam" id="TIGR01470">
    <property type="entry name" value="cysG_Nterm"/>
    <property type="match status" value="1"/>
</dbReference>
<evidence type="ECO:0000313" key="7">
    <source>
        <dbReference type="EMBL" id="MBK3332262.1"/>
    </source>
</evidence>
<dbReference type="Pfam" id="PF13241">
    <property type="entry name" value="NAD_binding_7"/>
    <property type="match status" value="1"/>
</dbReference>